<organism evidence="8 9">
    <name type="scientific">Candolleomyces eurysporus</name>
    <dbReference type="NCBI Taxonomy" id="2828524"/>
    <lineage>
        <taxon>Eukaryota</taxon>
        <taxon>Fungi</taxon>
        <taxon>Dikarya</taxon>
        <taxon>Basidiomycota</taxon>
        <taxon>Agaricomycotina</taxon>
        <taxon>Agaricomycetes</taxon>
        <taxon>Agaricomycetidae</taxon>
        <taxon>Agaricales</taxon>
        <taxon>Agaricineae</taxon>
        <taxon>Psathyrellaceae</taxon>
        <taxon>Candolleomyces</taxon>
    </lineage>
</organism>
<evidence type="ECO:0000256" key="5">
    <source>
        <dbReference type="RuleBase" id="RU363050"/>
    </source>
</evidence>
<accession>A0A9W8MII7</accession>
<dbReference type="GO" id="GO:0051321">
    <property type="term" value="P:meiotic cell cycle"/>
    <property type="evidence" value="ECO:0007669"/>
    <property type="project" value="TreeGrafter"/>
</dbReference>
<name>A0A9W8MII7_9AGAR</name>
<dbReference type="Gene3D" id="1.20.120.1900">
    <property type="entry name" value="Gamma-tubulin complex, C-terminal domain"/>
    <property type="match status" value="1"/>
</dbReference>
<dbReference type="GO" id="GO:0000930">
    <property type="term" value="C:gamma-tubulin complex"/>
    <property type="evidence" value="ECO:0007669"/>
    <property type="project" value="TreeGrafter"/>
</dbReference>
<dbReference type="OrthoDB" id="775571at2759"/>
<comment type="similarity">
    <text evidence="1 5">Belongs to the TUBGCP family.</text>
</comment>
<protein>
    <recommendedName>
        <fullName evidence="5">Spindle pole body component</fullName>
    </recommendedName>
</protein>
<dbReference type="PANTHER" id="PTHR19302:SF70">
    <property type="entry name" value="GAMMA-TUBULIN COMPLEX COMPONENT 6"/>
    <property type="match status" value="1"/>
</dbReference>
<evidence type="ECO:0000256" key="4">
    <source>
        <dbReference type="ARBA" id="ARBA00023212"/>
    </source>
</evidence>
<evidence type="ECO:0000313" key="8">
    <source>
        <dbReference type="EMBL" id="KAJ2930293.1"/>
    </source>
</evidence>
<comment type="caution">
    <text evidence="8">The sequence shown here is derived from an EMBL/GenBank/DDBJ whole genome shotgun (WGS) entry which is preliminary data.</text>
</comment>
<dbReference type="PANTHER" id="PTHR19302">
    <property type="entry name" value="GAMMA TUBULIN COMPLEX PROTEIN"/>
    <property type="match status" value="1"/>
</dbReference>
<gene>
    <name evidence="8" type="ORF">H1R20_g6815</name>
</gene>
<keyword evidence="4 5" id="KW-0206">Cytoskeleton</keyword>
<evidence type="ECO:0000256" key="2">
    <source>
        <dbReference type="ARBA" id="ARBA00022490"/>
    </source>
</evidence>
<dbReference type="GO" id="GO:0031122">
    <property type="term" value="P:cytoplasmic microtubule organization"/>
    <property type="evidence" value="ECO:0007669"/>
    <property type="project" value="TreeGrafter"/>
</dbReference>
<evidence type="ECO:0000256" key="6">
    <source>
        <dbReference type="SAM" id="MobiDB-lite"/>
    </source>
</evidence>
<keyword evidence="3 5" id="KW-0493">Microtubule</keyword>
<evidence type="ECO:0000259" key="7">
    <source>
        <dbReference type="Pfam" id="PF04130"/>
    </source>
</evidence>
<feature type="compositionally biased region" description="Basic and acidic residues" evidence="6">
    <location>
        <begin position="420"/>
        <end position="431"/>
    </location>
</feature>
<feature type="non-terminal residue" evidence="8">
    <location>
        <position position="1"/>
    </location>
</feature>
<dbReference type="GO" id="GO:0043015">
    <property type="term" value="F:gamma-tubulin binding"/>
    <property type="evidence" value="ECO:0007669"/>
    <property type="project" value="InterPro"/>
</dbReference>
<dbReference type="InterPro" id="IPR007259">
    <property type="entry name" value="GCP"/>
</dbReference>
<comment type="subcellular location">
    <subcellularLocation>
        <location evidence="5">Cytoplasm</location>
        <location evidence="5">Cytoskeleton</location>
        <location evidence="5">Microtubule organizing center</location>
    </subcellularLocation>
</comment>
<dbReference type="GO" id="GO:0051225">
    <property type="term" value="P:spindle assembly"/>
    <property type="evidence" value="ECO:0007669"/>
    <property type="project" value="TreeGrafter"/>
</dbReference>
<evidence type="ECO:0000256" key="3">
    <source>
        <dbReference type="ARBA" id="ARBA00022701"/>
    </source>
</evidence>
<reference evidence="8" key="1">
    <citation type="submission" date="2022-06" db="EMBL/GenBank/DDBJ databases">
        <title>Genome Sequence of Candolleomyces eurysporus.</title>
        <authorList>
            <person name="Buettner E."/>
        </authorList>
    </citation>
    <scope>NUCLEOTIDE SEQUENCE</scope>
    <source>
        <strain evidence="8">VTCC 930004</strain>
    </source>
</reference>
<evidence type="ECO:0000313" key="9">
    <source>
        <dbReference type="Proteomes" id="UP001140091"/>
    </source>
</evidence>
<feature type="region of interest" description="Disordered" evidence="6">
    <location>
        <begin position="420"/>
        <end position="441"/>
    </location>
</feature>
<dbReference type="InterPro" id="IPR042241">
    <property type="entry name" value="GCP_C_sf"/>
</dbReference>
<dbReference type="InterPro" id="IPR040457">
    <property type="entry name" value="GCP_C"/>
</dbReference>
<keyword evidence="9" id="KW-1185">Reference proteome</keyword>
<dbReference type="Proteomes" id="UP001140091">
    <property type="component" value="Unassembled WGS sequence"/>
</dbReference>
<sequence length="962" mass="108234">MWNSTPLDLDSFSDLRLGEADQLPPVQPQFFFAPLQDKPQDPILDAIKLAQASPAAKPRSFQDPALPKELAILTTDLGGLRSKDDPAESPQSPSPLTFWSSVFEGHRQAVKVHPISTEELHRSLQMTMIGTSSRLFKWDLVQESFMYVWEGDRCLHVQDKDEVISNSIIQRFMTIGTLLRRLEEFIKALHRRKVKDGPTVYAFAHTLSTILVYLRESLVRISASDQPDLLNALWNKYGLYEDIVRALSELYGRDLDVEPKDYPPFEAHPVKIISTIYEYLASHVERQSAPSISAIFAYILDGTSQEYLHEVGLSIGYGGQPRKPPPRVDEDREDYYGIDDEEEEEEDIFAALAQIQTDFPDFFPKTLLDVLPNAQKSLILLRKAQPDHPLLGQESKDKRVRWLWSELDILEAWDEAEGSHTEELGFDESKKRTQSTSQPVLHQTYKPEIEEEFRVFDMAPGDFQAQSALQVVDRSSAMLERFIQRFPARLPSITPTLPHLTSLVFHRLLEHASTLSSTLLSIFLTSSNNLNLQLHLSLLRSYLLVTAPAFKSKLLGALFSDAGEYGVDTTPHSMSLRSIRRRPSSKKAVVKESKQPWAIGLSPDLLEREIWPPVGGDLSFFLRTVIVDALNNGKQMDDEEERKKRHVVVEEAAWRIGFAIRDLPTGHGRDKWLNPLCIEYAFVFFAVCLPFSCSSRALDFLYMDYKPPRPMDVLISPTILSKYYRIFAFILRLFRVECAIKSVFRMTGVSAQPLFPTLAQPRKLLLHFRFIAQSFVATLSAYVFDTAIGGNFDPFLAQLESSSLAASASGTSTSAANTTSRAGSSGPHEFSDVFELATAHSDLLDRILTACLLRSSQKLPGELLRQSLELVLEFCVVVGELSRGRLKEYEAGPMIEEVFLKFKAKMATFMKVLKGLVEKGTGISSNLPMEVGTGAQTPTGGIAALPHLLMRLDLGDWWSQSV</sequence>
<evidence type="ECO:0000256" key="1">
    <source>
        <dbReference type="ARBA" id="ARBA00010337"/>
    </source>
</evidence>
<keyword evidence="2 5" id="KW-0963">Cytoplasm</keyword>
<dbReference type="GO" id="GO:0005874">
    <property type="term" value="C:microtubule"/>
    <property type="evidence" value="ECO:0007669"/>
    <property type="project" value="UniProtKB-KW"/>
</dbReference>
<proteinExistence type="inferred from homology"/>
<dbReference type="GO" id="GO:0051011">
    <property type="term" value="F:microtubule minus-end binding"/>
    <property type="evidence" value="ECO:0007669"/>
    <property type="project" value="TreeGrafter"/>
</dbReference>
<dbReference type="GO" id="GO:0005816">
    <property type="term" value="C:spindle pole body"/>
    <property type="evidence" value="ECO:0007669"/>
    <property type="project" value="UniProtKB-ARBA"/>
</dbReference>
<dbReference type="EMBL" id="JANBPK010000846">
    <property type="protein sequence ID" value="KAJ2930293.1"/>
    <property type="molecule type" value="Genomic_DNA"/>
</dbReference>
<dbReference type="AlphaFoldDB" id="A0A9W8MII7"/>
<dbReference type="GO" id="GO:0000278">
    <property type="term" value="P:mitotic cell cycle"/>
    <property type="evidence" value="ECO:0007669"/>
    <property type="project" value="TreeGrafter"/>
</dbReference>
<dbReference type="GO" id="GO:0007020">
    <property type="term" value="P:microtubule nucleation"/>
    <property type="evidence" value="ECO:0007669"/>
    <property type="project" value="InterPro"/>
</dbReference>
<feature type="domain" description="Gamma tubulin complex component C-terminal" evidence="7">
    <location>
        <begin position="532"/>
        <end position="958"/>
    </location>
</feature>
<dbReference type="Pfam" id="PF04130">
    <property type="entry name" value="GCP_C_terminal"/>
    <property type="match status" value="1"/>
</dbReference>
<dbReference type="GO" id="GO:0000922">
    <property type="term" value="C:spindle pole"/>
    <property type="evidence" value="ECO:0007669"/>
    <property type="project" value="InterPro"/>
</dbReference>